<dbReference type="SMART" id="SM00008">
    <property type="entry name" value="HormR"/>
    <property type="match status" value="1"/>
</dbReference>
<accession>A0AAN8IWD2</accession>
<keyword evidence="18" id="KW-1185">Reference proteome</keyword>
<dbReference type="PANTHER" id="PTHR45620">
    <property type="entry name" value="PDF RECEPTOR-LIKE PROTEIN-RELATED"/>
    <property type="match status" value="1"/>
</dbReference>
<dbReference type="GO" id="GO:0004948">
    <property type="term" value="F:calcitonin receptor activity"/>
    <property type="evidence" value="ECO:0007669"/>
    <property type="project" value="InterPro"/>
</dbReference>
<feature type="domain" description="G-protein coupled receptors family 2 profile 2" evidence="16">
    <location>
        <begin position="149"/>
        <end position="418"/>
    </location>
</feature>
<evidence type="ECO:0000256" key="7">
    <source>
        <dbReference type="ARBA" id="ARBA00023040"/>
    </source>
</evidence>
<sequence>MLEFPAQANEFSLDQFLKYRNDNVATDPIYQGRVAISLEEQKSAVNSEKLKCYQKIVYGPSTHEGNYCNTTWDGIACWDSTHAGDVAQQQCPSYIHGFYTTGLATRRCMSDGQWYVNPEFNKSWTNYTGCTSSVIPNPSHFIESHLERLALMYHTGYGISLISLIVAFVLMIYFRRLHCPRNIVHLNLFASFIFRAALSFLKDNLLVQGVGLPDDVSLPSLGAIFFKEGGPHWECKLLFTTFHYVLLANYFWLFIEGLYLHTLIIVAVFSEKSRIRWYLLMGWVGPLVFVIPWMFVRLFVENTLCWNTNPTPAYFWIMRSAIVSSIIINFAFFLNIVRVLFTKLKSYSTPKSRRCRHRYRRLAKSTLVLIPLFGVHYMVFIGLPDDVSATLELIRLYYEMFFNSFQGFFVALLYCFLNGEVQSEIRKKWIRYKLKTNSRKFQKIYWQTSSFKFGKNPSQSHLVNSITSERRDFRNPQLQTSSEASSEDERKRIQMSDDPMHSNGYRLSPTPKTIENTRPIIYLKPTDEFG</sequence>
<evidence type="ECO:0000256" key="14">
    <source>
        <dbReference type="SAM" id="Phobius"/>
    </source>
</evidence>
<evidence type="ECO:0000313" key="17">
    <source>
        <dbReference type="EMBL" id="KAK6166172.1"/>
    </source>
</evidence>
<keyword evidence="11" id="KW-0325">Glycoprotein</keyword>
<evidence type="ECO:0000259" key="16">
    <source>
        <dbReference type="PROSITE" id="PS50261"/>
    </source>
</evidence>
<dbReference type="GO" id="GO:0005886">
    <property type="term" value="C:plasma membrane"/>
    <property type="evidence" value="ECO:0007669"/>
    <property type="project" value="UniProtKB-SubCell"/>
</dbReference>
<dbReference type="PROSITE" id="PS50227">
    <property type="entry name" value="G_PROTEIN_RECEP_F2_3"/>
    <property type="match status" value="1"/>
</dbReference>
<protein>
    <recommendedName>
        <fullName evidence="19">Parathyroid hormone/parathyroid hormone-related peptide receptor</fullName>
    </recommendedName>
</protein>
<feature type="transmembrane region" description="Helical" evidence="14">
    <location>
        <begin position="277"/>
        <end position="296"/>
    </location>
</feature>
<comment type="subcellular location">
    <subcellularLocation>
        <location evidence="1">Cell membrane</location>
        <topology evidence="1">Multi-pass membrane protein</topology>
    </subcellularLocation>
</comment>
<keyword evidence="12" id="KW-0807">Transducer</keyword>
<dbReference type="InterPro" id="IPR017983">
    <property type="entry name" value="GPCR_2_secretin-like_CS"/>
</dbReference>
<dbReference type="PROSITE" id="PS00650">
    <property type="entry name" value="G_PROTEIN_RECEP_F2_2"/>
    <property type="match status" value="1"/>
</dbReference>
<dbReference type="Gene3D" id="4.10.1240.10">
    <property type="entry name" value="GPCR, family 2, extracellular hormone receptor domain"/>
    <property type="match status" value="1"/>
</dbReference>
<evidence type="ECO:0000256" key="4">
    <source>
        <dbReference type="ARBA" id="ARBA00022692"/>
    </source>
</evidence>
<keyword evidence="4 14" id="KW-0812">Transmembrane</keyword>
<dbReference type="GO" id="GO:0007166">
    <property type="term" value="P:cell surface receptor signaling pathway"/>
    <property type="evidence" value="ECO:0007669"/>
    <property type="project" value="InterPro"/>
</dbReference>
<keyword evidence="7" id="KW-0297">G-protein coupled receptor</keyword>
<feature type="transmembrane region" description="Helical" evidence="14">
    <location>
        <begin position="316"/>
        <end position="341"/>
    </location>
</feature>
<feature type="transmembrane region" description="Helical" evidence="14">
    <location>
        <begin position="396"/>
        <end position="417"/>
    </location>
</feature>
<evidence type="ECO:0000256" key="9">
    <source>
        <dbReference type="ARBA" id="ARBA00023157"/>
    </source>
</evidence>
<dbReference type="AlphaFoldDB" id="A0AAN8IWD2"/>
<feature type="transmembrane region" description="Helical" evidence="14">
    <location>
        <begin position="250"/>
        <end position="270"/>
    </location>
</feature>
<dbReference type="SUPFAM" id="SSF81321">
    <property type="entry name" value="Family A G protein-coupled receptor-like"/>
    <property type="match status" value="1"/>
</dbReference>
<evidence type="ECO:0000256" key="8">
    <source>
        <dbReference type="ARBA" id="ARBA00023136"/>
    </source>
</evidence>
<proteinExistence type="inferred from homology"/>
<evidence type="ECO:0008006" key="19">
    <source>
        <dbReference type="Google" id="ProtNLM"/>
    </source>
</evidence>
<evidence type="ECO:0000256" key="2">
    <source>
        <dbReference type="ARBA" id="ARBA00005314"/>
    </source>
</evidence>
<organism evidence="17 18">
    <name type="scientific">Patella caerulea</name>
    <name type="common">Rayed Mediterranean limpet</name>
    <dbReference type="NCBI Taxonomy" id="87958"/>
    <lineage>
        <taxon>Eukaryota</taxon>
        <taxon>Metazoa</taxon>
        <taxon>Spiralia</taxon>
        <taxon>Lophotrochozoa</taxon>
        <taxon>Mollusca</taxon>
        <taxon>Gastropoda</taxon>
        <taxon>Patellogastropoda</taxon>
        <taxon>Patelloidea</taxon>
        <taxon>Patellidae</taxon>
        <taxon>Patella</taxon>
    </lineage>
</organism>
<gene>
    <name evidence="17" type="ORF">SNE40_022931</name>
</gene>
<dbReference type="Pfam" id="PF00002">
    <property type="entry name" value="7tm_2"/>
    <property type="match status" value="1"/>
</dbReference>
<keyword evidence="8 14" id="KW-0472">Membrane</keyword>
<dbReference type="InterPro" id="IPR050332">
    <property type="entry name" value="GPCR_2"/>
</dbReference>
<dbReference type="SUPFAM" id="SSF111418">
    <property type="entry name" value="Hormone receptor domain"/>
    <property type="match status" value="1"/>
</dbReference>
<feature type="transmembrane region" description="Helical" evidence="14">
    <location>
        <begin position="151"/>
        <end position="174"/>
    </location>
</feature>
<feature type="region of interest" description="Disordered" evidence="13">
    <location>
        <begin position="473"/>
        <end position="513"/>
    </location>
</feature>
<feature type="transmembrane region" description="Helical" evidence="14">
    <location>
        <begin position="362"/>
        <end position="384"/>
    </location>
</feature>
<comment type="caution">
    <text evidence="17">The sequence shown here is derived from an EMBL/GenBank/DDBJ whole genome shotgun (WGS) entry which is preliminary data.</text>
</comment>
<dbReference type="InterPro" id="IPR003287">
    <property type="entry name" value="GPCR_2_calcitonin_rcpt_fam"/>
</dbReference>
<dbReference type="GO" id="GO:0017046">
    <property type="term" value="F:peptide hormone binding"/>
    <property type="evidence" value="ECO:0007669"/>
    <property type="project" value="TreeGrafter"/>
</dbReference>
<keyword evidence="5" id="KW-0732">Signal</keyword>
<evidence type="ECO:0000256" key="1">
    <source>
        <dbReference type="ARBA" id="ARBA00004651"/>
    </source>
</evidence>
<dbReference type="InterPro" id="IPR017981">
    <property type="entry name" value="GPCR_2-like_7TM"/>
</dbReference>
<dbReference type="PROSITE" id="PS00649">
    <property type="entry name" value="G_PROTEIN_RECEP_F2_1"/>
    <property type="match status" value="1"/>
</dbReference>
<evidence type="ECO:0000256" key="5">
    <source>
        <dbReference type="ARBA" id="ARBA00022729"/>
    </source>
</evidence>
<feature type="transmembrane region" description="Helical" evidence="14">
    <location>
        <begin position="183"/>
        <end position="201"/>
    </location>
</feature>
<dbReference type="PRINTS" id="PR01350">
    <property type="entry name" value="CTRFAMILY"/>
</dbReference>
<name>A0AAN8IWD2_PATCE</name>
<keyword evidence="10" id="KW-0675">Receptor</keyword>
<reference evidence="17 18" key="1">
    <citation type="submission" date="2024-01" db="EMBL/GenBank/DDBJ databases">
        <title>The genome of the rayed Mediterranean limpet Patella caerulea (Linnaeus, 1758).</title>
        <authorList>
            <person name="Anh-Thu Weber A."/>
            <person name="Halstead-Nussloch G."/>
        </authorList>
    </citation>
    <scope>NUCLEOTIDE SEQUENCE [LARGE SCALE GENOMIC DNA]</scope>
    <source>
        <strain evidence="17">AATW-2023a</strain>
        <tissue evidence="17">Whole specimen</tissue>
    </source>
</reference>
<dbReference type="PRINTS" id="PR00249">
    <property type="entry name" value="GPCRSECRETIN"/>
</dbReference>
<dbReference type="GO" id="GO:0007188">
    <property type="term" value="P:adenylate cyclase-modulating G protein-coupled receptor signaling pathway"/>
    <property type="evidence" value="ECO:0007669"/>
    <property type="project" value="TreeGrafter"/>
</dbReference>
<dbReference type="PANTHER" id="PTHR45620:SF1">
    <property type="entry name" value="G-PROTEIN COUPLED RECEPTORS FAMILY 2 PROFILE 2 DOMAIN-CONTAINING PROTEIN"/>
    <property type="match status" value="1"/>
</dbReference>
<evidence type="ECO:0000256" key="11">
    <source>
        <dbReference type="ARBA" id="ARBA00023180"/>
    </source>
</evidence>
<evidence type="ECO:0000256" key="12">
    <source>
        <dbReference type="ARBA" id="ARBA00023224"/>
    </source>
</evidence>
<evidence type="ECO:0000259" key="15">
    <source>
        <dbReference type="PROSITE" id="PS50227"/>
    </source>
</evidence>
<keyword evidence="3" id="KW-1003">Cell membrane</keyword>
<dbReference type="InterPro" id="IPR001879">
    <property type="entry name" value="GPCR_2_extracellular_dom"/>
</dbReference>
<feature type="domain" description="G-protein coupled receptors family 2 profile 1" evidence="15">
    <location>
        <begin position="51"/>
        <end position="134"/>
    </location>
</feature>
<dbReference type="PROSITE" id="PS50261">
    <property type="entry name" value="G_PROTEIN_RECEP_F2_4"/>
    <property type="match status" value="1"/>
</dbReference>
<dbReference type="EMBL" id="JAZGQO010000021">
    <property type="protein sequence ID" value="KAK6166172.1"/>
    <property type="molecule type" value="Genomic_DNA"/>
</dbReference>
<feature type="compositionally biased region" description="Basic and acidic residues" evidence="13">
    <location>
        <begin position="487"/>
        <end position="500"/>
    </location>
</feature>
<evidence type="ECO:0000256" key="6">
    <source>
        <dbReference type="ARBA" id="ARBA00022989"/>
    </source>
</evidence>
<keyword evidence="6 14" id="KW-1133">Transmembrane helix</keyword>
<dbReference type="Gene3D" id="1.20.1070.10">
    <property type="entry name" value="Rhodopsin 7-helix transmembrane proteins"/>
    <property type="match status" value="1"/>
</dbReference>
<dbReference type="CDD" id="cd15272">
    <property type="entry name" value="7tmB1_PTH-R_related"/>
    <property type="match status" value="1"/>
</dbReference>
<evidence type="ECO:0000256" key="3">
    <source>
        <dbReference type="ARBA" id="ARBA00022475"/>
    </source>
</evidence>
<comment type="similarity">
    <text evidence="2">Belongs to the G-protein coupled receptor 2 family.</text>
</comment>
<dbReference type="InterPro" id="IPR000832">
    <property type="entry name" value="GPCR_2_secretin-like"/>
</dbReference>
<evidence type="ECO:0000256" key="10">
    <source>
        <dbReference type="ARBA" id="ARBA00023170"/>
    </source>
</evidence>
<dbReference type="Pfam" id="PF02793">
    <property type="entry name" value="HRM"/>
    <property type="match status" value="1"/>
</dbReference>
<evidence type="ECO:0000313" key="18">
    <source>
        <dbReference type="Proteomes" id="UP001347796"/>
    </source>
</evidence>
<evidence type="ECO:0000256" key="13">
    <source>
        <dbReference type="SAM" id="MobiDB-lite"/>
    </source>
</evidence>
<dbReference type="Proteomes" id="UP001347796">
    <property type="component" value="Unassembled WGS sequence"/>
</dbReference>
<keyword evidence="9" id="KW-1015">Disulfide bond</keyword>
<dbReference type="InterPro" id="IPR036445">
    <property type="entry name" value="GPCR_2_extracell_dom_sf"/>
</dbReference>